<accession>A0ABR1VJB3</accession>
<evidence type="ECO:0000256" key="1">
    <source>
        <dbReference type="SAM" id="Coils"/>
    </source>
</evidence>
<feature type="region of interest" description="Disordered" evidence="2">
    <location>
        <begin position="1"/>
        <end position="42"/>
    </location>
</feature>
<keyword evidence="1" id="KW-0175">Coiled coil</keyword>
<feature type="compositionally biased region" description="Polar residues" evidence="2">
    <location>
        <begin position="1"/>
        <end position="12"/>
    </location>
</feature>
<protein>
    <submittedName>
        <fullName evidence="3">Uncharacterized protein</fullName>
    </submittedName>
</protein>
<name>A0ABR1VJB3_9PEZI</name>
<feature type="coiled-coil region" evidence="1">
    <location>
        <begin position="52"/>
        <end position="104"/>
    </location>
</feature>
<evidence type="ECO:0000313" key="3">
    <source>
        <dbReference type="EMBL" id="KAK8071324.1"/>
    </source>
</evidence>
<sequence length="233" mass="26328">MSGERSGSSYSPGMNEVSEEPNSHTLPEGSVDPCEARDGRSRGSEEILVPVLEDASAQLESLRDVLKAQCARHAKEIADLKQFLEQAHARNKALLAELAELAQKYGLKLKQTRVVYQGQYTHLLQKYETATSQPIFQAMTDERLKKMVEILRQNVKALALRCCPDHGIRWSTEEMEYVTDPDDPLLRVGMPVTPVSMQAYFWIILVREVFGKFLWAGGDARKLHDVWVRLTGK</sequence>
<dbReference type="RefSeq" id="XP_066665132.1">
    <property type="nucleotide sequence ID" value="XM_066815842.1"/>
</dbReference>
<organism evidence="3 4">
    <name type="scientific">Apiospora hydei</name>
    <dbReference type="NCBI Taxonomy" id="1337664"/>
    <lineage>
        <taxon>Eukaryota</taxon>
        <taxon>Fungi</taxon>
        <taxon>Dikarya</taxon>
        <taxon>Ascomycota</taxon>
        <taxon>Pezizomycotina</taxon>
        <taxon>Sordariomycetes</taxon>
        <taxon>Xylariomycetidae</taxon>
        <taxon>Amphisphaeriales</taxon>
        <taxon>Apiosporaceae</taxon>
        <taxon>Apiospora</taxon>
    </lineage>
</organism>
<proteinExistence type="predicted"/>
<dbReference type="GeneID" id="92048902"/>
<gene>
    <name evidence="3" type="ORF">PG997_011527</name>
</gene>
<comment type="caution">
    <text evidence="3">The sequence shown here is derived from an EMBL/GenBank/DDBJ whole genome shotgun (WGS) entry which is preliminary data.</text>
</comment>
<keyword evidence="4" id="KW-1185">Reference proteome</keyword>
<dbReference type="Proteomes" id="UP001433268">
    <property type="component" value="Unassembled WGS sequence"/>
</dbReference>
<reference evidence="3 4" key="1">
    <citation type="submission" date="2023-01" db="EMBL/GenBank/DDBJ databases">
        <title>Analysis of 21 Apiospora genomes using comparative genomics revels a genus with tremendous synthesis potential of carbohydrate active enzymes and secondary metabolites.</title>
        <authorList>
            <person name="Sorensen T."/>
        </authorList>
    </citation>
    <scope>NUCLEOTIDE SEQUENCE [LARGE SCALE GENOMIC DNA]</scope>
    <source>
        <strain evidence="3 4">CBS 114990</strain>
    </source>
</reference>
<dbReference type="EMBL" id="JAQQWN010000008">
    <property type="protein sequence ID" value="KAK8071324.1"/>
    <property type="molecule type" value="Genomic_DNA"/>
</dbReference>
<evidence type="ECO:0000256" key="2">
    <source>
        <dbReference type="SAM" id="MobiDB-lite"/>
    </source>
</evidence>
<evidence type="ECO:0000313" key="4">
    <source>
        <dbReference type="Proteomes" id="UP001433268"/>
    </source>
</evidence>